<dbReference type="RefSeq" id="XP_041194615.1">
    <property type="nucleotide sequence ID" value="XM_041329008.1"/>
</dbReference>
<sequence length="1078" mass="120236">MDLQSLANLFATTYNPDPNVQKTGELQIRKIGAQEGMLTALLQIIASDGVEIATRQACSVYLKNRVHTSYILPPNPRPDHVPIAQSDRTALKANILPLLSASPSRSITVQVAATLKDLVAHDFPDRWSSLLDDVKRLLGSGDVREVGAGVVASLECVRAFRFRQKADVLPSIIATLFPTLVTIADGMLNTSPSQPASQEIPAMLHLILKTYKTAIIVNLSPHQQSPESLVPWGRLLFRVVGMVVPVEGVPTDEEDREKCEWWKAKKWAYGILGRLFHRFGNPSQLPSPMQNEYGVFAEHFVTTFAPEIFKVYLHQVELYVSGQAWLGKKCQYQIFQFFTECIKPKSTWILLKPHVDSLVANFAFPQLTFNASKQAMWEADPVEYVRASVDEYENFSSPVSGATSFLLSLASNRTKTSFLPMLQFINTVLRSPTPAQRFGALTMMSVLGPFIVRHPDVKGSIEQFMVQYVLPEFTSQEPYLRSVACEVLGVVTKAGITWVTEENLSNHSRAVALALDDRELPVRVQAALAITELVLVHDSGALEIFSLLYCVQVNFGSLVRDAVAPQVGKVVQDLLKLSDETDLDVLNHSMEAMVDRFQNELLPVASQLTARLCESYLRLAREGLAQQKEAVPDSIDVESLMTDGDDDKVYGAMGVAKTIGTVVSCIDSSPEILSQVQEVIIPIIRFTLENKLIDLFDNMYDLVDALTFRLHAISPNMWPVFELTYDLFKNDAVDFLDEMLPSLDNFVSYGTDVLKARPDYRSKVLDMYRTAMTSPQLGDNDKINGCKLAESMLLNLHGHIDDQLQDIVIIAADHIDKGETASFRLANLEILVNAVLYNASAALHFMEAYKPGFSRTFFERWFVAINSDAKLPRVHDKKLSILALCKLLEMEAGAIPEGLRDGWPGIVGGALNIFKALPQAVAKRKVLEDQLVEGSDDEDEDETRYLNLEGEEDEDVWDEDSAYLEILAKEGARLREKSENAETGDDESDTSEESEIEEELGFFSPLDNINTYVTFKQAMQSAPFILIVLYCSPFTMTIFTAFQNQNSNLYQAATTMLTVERQTVLMEVVTMANQANRS</sequence>
<dbReference type="GO" id="GO:0005635">
    <property type="term" value="C:nuclear envelope"/>
    <property type="evidence" value="ECO:0007669"/>
    <property type="project" value="TreeGrafter"/>
</dbReference>
<dbReference type="PROSITE" id="PS50166">
    <property type="entry name" value="IMPORTIN_B_NT"/>
    <property type="match status" value="1"/>
</dbReference>
<evidence type="ECO:0000256" key="3">
    <source>
        <dbReference type="ARBA" id="ARBA00022448"/>
    </source>
</evidence>
<gene>
    <name evidence="10" type="ORF">BJ212DRAFT_108104</name>
</gene>
<keyword evidence="8" id="KW-0812">Transmembrane</keyword>
<keyword evidence="5" id="KW-0653">Protein transport</keyword>
<dbReference type="GO" id="GO:0031267">
    <property type="term" value="F:small GTPase binding"/>
    <property type="evidence" value="ECO:0007669"/>
    <property type="project" value="InterPro"/>
</dbReference>
<dbReference type="GO" id="GO:0005829">
    <property type="term" value="C:cytosol"/>
    <property type="evidence" value="ECO:0007669"/>
    <property type="project" value="TreeGrafter"/>
</dbReference>
<keyword evidence="6" id="KW-0539">Nucleus</keyword>
<accession>A0A9P7EEV7</accession>
<evidence type="ECO:0000256" key="8">
    <source>
        <dbReference type="SAM" id="Phobius"/>
    </source>
</evidence>
<feature type="compositionally biased region" description="Acidic residues" evidence="7">
    <location>
        <begin position="982"/>
        <end position="997"/>
    </location>
</feature>
<evidence type="ECO:0000256" key="6">
    <source>
        <dbReference type="ARBA" id="ARBA00023242"/>
    </source>
</evidence>
<keyword evidence="3" id="KW-0813">Transport</keyword>
<feature type="region of interest" description="Disordered" evidence="7">
    <location>
        <begin position="975"/>
        <end position="997"/>
    </location>
</feature>
<evidence type="ECO:0000259" key="9">
    <source>
        <dbReference type="PROSITE" id="PS50166"/>
    </source>
</evidence>
<keyword evidence="8" id="KW-0472">Membrane</keyword>
<keyword evidence="4" id="KW-0963">Cytoplasm</keyword>
<dbReference type="Proteomes" id="UP000807769">
    <property type="component" value="Unassembled WGS sequence"/>
</dbReference>
<dbReference type="OrthoDB" id="760868at2759"/>
<protein>
    <submittedName>
        <fullName evidence="10">Armadillo-type protein</fullName>
    </submittedName>
</protein>
<evidence type="ECO:0000256" key="1">
    <source>
        <dbReference type="ARBA" id="ARBA00004123"/>
    </source>
</evidence>
<comment type="subcellular location">
    <subcellularLocation>
        <location evidence="2">Cytoplasm</location>
    </subcellularLocation>
    <subcellularLocation>
        <location evidence="1">Nucleus</location>
    </subcellularLocation>
</comment>
<dbReference type="GO" id="GO:0006606">
    <property type="term" value="P:protein import into nucleus"/>
    <property type="evidence" value="ECO:0007669"/>
    <property type="project" value="TreeGrafter"/>
</dbReference>
<keyword evidence="11" id="KW-1185">Reference proteome</keyword>
<feature type="domain" description="Importin N-terminal" evidence="9">
    <location>
        <begin position="24"/>
        <end position="101"/>
    </location>
</feature>
<reference evidence="10" key="1">
    <citation type="journal article" date="2020" name="New Phytol.">
        <title>Comparative genomics reveals dynamic genome evolution in host specialist ectomycorrhizal fungi.</title>
        <authorList>
            <person name="Lofgren L.A."/>
            <person name="Nguyen N.H."/>
            <person name="Vilgalys R."/>
            <person name="Ruytinx J."/>
            <person name="Liao H.L."/>
            <person name="Branco S."/>
            <person name="Kuo A."/>
            <person name="LaButti K."/>
            <person name="Lipzen A."/>
            <person name="Andreopoulos W."/>
            <person name="Pangilinan J."/>
            <person name="Riley R."/>
            <person name="Hundley H."/>
            <person name="Na H."/>
            <person name="Barry K."/>
            <person name="Grigoriev I.V."/>
            <person name="Stajich J.E."/>
            <person name="Kennedy P.G."/>
        </authorList>
    </citation>
    <scope>NUCLEOTIDE SEQUENCE</scope>
    <source>
        <strain evidence="10">MN1</strain>
    </source>
</reference>
<dbReference type="InterPro" id="IPR011989">
    <property type="entry name" value="ARM-like"/>
</dbReference>
<evidence type="ECO:0000313" key="10">
    <source>
        <dbReference type="EMBL" id="KAG1818743.1"/>
    </source>
</evidence>
<dbReference type="InterPro" id="IPR016024">
    <property type="entry name" value="ARM-type_fold"/>
</dbReference>
<evidence type="ECO:0000256" key="4">
    <source>
        <dbReference type="ARBA" id="ARBA00022490"/>
    </source>
</evidence>
<dbReference type="AlphaFoldDB" id="A0A9P7EEV7"/>
<evidence type="ECO:0000256" key="7">
    <source>
        <dbReference type="SAM" id="MobiDB-lite"/>
    </source>
</evidence>
<evidence type="ECO:0000313" key="11">
    <source>
        <dbReference type="Proteomes" id="UP000807769"/>
    </source>
</evidence>
<name>A0A9P7EEV7_9AGAM</name>
<dbReference type="SUPFAM" id="SSF48371">
    <property type="entry name" value="ARM repeat"/>
    <property type="match status" value="1"/>
</dbReference>
<dbReference type="SMART" id="SM00913">
    <property type="entry name" value="IBN_N"/>
    <property type="match status" value="1"/>
</dbReference>
<feature type="transmembrane region" description="Helical" evidence="8">
    <location>
        <begin position="1022"/>
        <end position="1042"/>
    </location>
</feature>
<dbReference type="GeneID" id="64623025"/>
<evidence type="ECO:0000256" key="5">
    <source>
        <dbReference type="ARBA" id="ARBA00022927"/>
    </source>
</evidence>
<dbReference type="EMBL" id="JABBWG010000011">
    <property type="protein sequence ID" value="KAG1818743.1"/>
    <property type="molecule type" value="Genomic_DNA"/>
</dbReference>
<dbReference type="Gene3D" id="1.25.10.10">
    <property type="entry name" value="Leucine-rich Repeat Variant"/>
    <property type="match status" value="1"/>
</dbReference>
<dbReference type="PANTHER" id="PTHR10997">
    <property type="entry name" value="IMPORTIN-7, 8, 11"/>
    <property type="match status" value="1"/>
</dbReference>
<dbReference type="Pfam" id="PF03810">
    <property type="entry name" value="IBN_N"/>
    <property type="match status" value="1"/>
</dbReference>
<keyword evidence="8" id="KW-1133">Transmembrane helix</keyword>
<organism evidence="10 11">
    <name type="scientific">Suillus subaureus</name>
    <dbReference type="NCBI Taxonomy" id="48587"/>
    <lineage>
        <taxon>Eukaryota</taxon>
        <taxon>Fungi</taxon>
        <taxon>Dikarya</taxon>
        <taxon>Basidiomycota</taxon>
        <taxon>Agaricomycotina</taxon>
        <taxon>Agaricomycetes</taxon>
        <taxon>Agaricomycetidae</taxon>
        <taxon>Boletales</taxon>
        <taxon>Suillineae</taxon>
        <taxon>Suillaceae</taxon>
        <taxon>Suillus</taxon>
    </lineage>
</organism>
<evidence type="ECO:0000256" key="2">
    <source>
        <dbReference type="ARBA" id="ARBA00004496"/>
    </source>
</evidence>
<dbReference type="InterPro" id="IPR001494">
    <property type="entry name" value="Importin-beta_N"/>
</dbReference>
<dbReference type="PANTHER" id="PTHR10997:SF18">
    <property type="entry name" value="D-IMPORTIN 7_RANBP7"/>
    <property type="match status" value="1"/>
</dbReference>
<proteinExistence type="predicted"/>
<comment type="caution">
    <text evidence="10">The sequence shown here is derived from an EMBL/GenBank/DDBJ whole genome shotgun (WGS) entry which is preliminary data.</text>
</comment>